<dbReference type="Gene3D" id="3.30.40.10">
    <property type="entry name" value="Zinc/RING finger domain, C3HC4 (zinc finger)"/>
    <property type="match status" value="1"/>
</dbReference>
<dbReference type="PROSITE" id="PS50237">
    <property type="entry name" value="HECT"/>
    <property type="match status" value="1"/>
</dbReference>
<dbReference type="InterPro" id="IPR037274">
    <property type="entry name" value="Znf_CHY_sf"/>
</dbReference>
<dbReference type="SUPFAM" id="SSF161245">
    <property type="entry name" value="Zinc hairpin stack"/>
    <property type="match status" value="1"/>
</dbReference>
<accession>A0A7S0GAB6</accession>
<reference evidence="11" key="1">
    <citation type="submission" date="2021-01" db="EMBL/GenBank/DDBJ databases">
        <authorList>
            <person name="Corre E."/>
            <person name="Pelletier E."/>
            <person name="Niang G."/>
            <person name="Scheremetjew M."/>
            <person name="Finn R."/>
            <person name="Kale V."/>
            <person name="Holt S."/>
            <person name="Cochrane G."/>
            <person name="Meng A."/>
            <person name="Brown T."/>
            <person name="Cohen L."/>
        </authorList>
    </citation>
    <scope>NUCLEOTIDE SEQUENCE</scope>
    <source>
        <strain evidence="11">CCAP1064/1</strain>
    </source>
</reference>
<evidence type="ECO:0000256" key="1">
    <source>
        <dbReference type="ARBA" id="ARBA00022723"/>
    </source>
</evidence>
<evidence type="ECO:0000259" key="9">
    <source>
        <dbReference type="PROSITE" id="PS51266"/>
    </source>
</evidence>
<dbReference type="PANTHER" id="PTHR21319:SF0">
    <property type="entry name" value="AND RING FINGER DOMAIN PROTEIN, PUTATIVE (AFU_ORTHOLOGUE AFUA_1G08900)-RELATED"/>
    <property type="match status" value="1"/>
</dbReference>
<feature type="domain" description="CTCHY-type" evidence="10">
    <location>
        <begin position="355"/>
        <end position="420"/>
    </location>
</feature>
<keyword evidence="4" id="KW-0833">Ubl conjugation pathway</keyword>
<dbReference type="CDD" id="cd16464">
    <property type="entry name" value="RING-H2_Pirh2-like"/>
    <property type="match status" value="1"/>
</dbReference>
<protein>
    <recommendedName>
        <fullName evidence="12">RING-type domain-containing protein</fullName>
    </recommendedName>
</protein>
<sequence>MPLVHQHLNKEEINELMGNIMGRRSSDTMGQILNLAVQTLPVEERREMVQYMKQAMVGTFFERWLGHWSVALPDGCDRPRKRSMDGNDLWSKNNVHVICDTSSEDGSEEKADKIKDDTLASMGYECFTQGGKSIKTQADLEKLIRAVATNATLTASQKNCTIQGLRDSVFKNNANRKRKVTELTTGSSSVPFNQRHCTSGSRVTAPVGTNDALHPTSSSCRNRTTAPNLYYKETAEGNVVLVHDSNDSLSAAINTSADNSVPLFSASELAPTFHDGANGAVLGCPHYARSCKVRHPSSGRLYTCRLCCEQEREMPLRDQDSPLDRFKVEEVLCMRCGTLQPSSNRCVNSKCGKPFASYVCKICNLFDDGQHKSIYHCPFCNVCRSGLGLGIDFRHCMRCNACVSLKDNNHVCITQRLQGNCPICHESMFESTEPLRGLKCGHVMHLSCFNLYMRSQTYTCPLCKKSVDDMKEYFSQLDAAIRMQPMPPAYANVTSKIHCQDCGKLGEVNYHFVGCKCTFCGSYNTRELERRPQNN</sequence>
<evidence type="ECO:0008006" key="12">
    <source>
        <dbReference type="Google" id="ProtNLM"/>
    </source>
</evidence>
<evidence type="ECO:0000256" key="3">
    <source>
        <dbReference type="ARBA" id="ARBA00022833"/>
    </source>
</evidence>
<keyword evidence="1" id="KW-0479">Metal-binding</keyword>
<dbReference type="InterPro" id="IPR000569">
    <property type="entry name" value="HECT_dom"/>
</dbReference>
<dbReference type="InterPro" id="IPR039512">
    <property type="entry name" value="RCHY1_zinc-ribbon"/>
</dbReference>
<dbReference type="Pfam" id="PF14599">
    <property type="entry name" value="zinc_ribbon_6"/>
    <property type="match status" value="1"/>
</dbReference>
<proteinExistence type="predicted"/>
<evidence type="ECO:0000313" key="11">
    <source>
        <dbReference type="EMBL" id="CAD8407974.1"/>
    </source>
</evidence>
<dbReference type="GO" id="GO:0008270">
    <property type="term" value="F:zinc ion binding"/>
    <property type="evidence" value="ECO:0007669"/>
    <property type="project" value="UniProtKB-KW"/>
</dbReference>
<evidence type="ECO:0000259" key="7">
    <source>
        <dbReference type="PROSITE" id="PS50089"/>
    </source>
</evidence>
<gene>
    <name evidence="11" type="ORF">PINE0816_LOCUS4094</name>
</gene>
<feature type="region of interest" description="Disordered" evidence="6">
    <location>
        <begin position="196"/>
        <end position="220"/>
    </location>
</feature>
<keyword evidence="2 5" id="KW-0863">Zinc-finger</keyword>
<dbReference type="InterPro" id="IPR017921">
    <property type="entry name" value="Znf_CTCHY"/>
</dbReference>
<evidence type="ECO:0000256" key="6">
    <source>
        <dbReference type="SAM" id="MobiDB-lite"/>
    </source>
</evidence>
<dbReference type="InterPro" id="IPR013083">
    <property type="entry name" value="Znf_RING/FYVE/PHD"/>
</dbReference>
<dbReference type="Gene3D" id="2.20.28.10">
    <property type="match status" value="1"/>
</dbReference>
<dbReference type="EMBL" id="HBEL01008566">
    <property type="protein sequence ID" value="CAD8407974.1"/>
    <property type="molecule type" value="Transcribed_RNA"/>
</dbReference>
<evidence type="ECO:0000256" key="4">
    <source>
        <dbReference type="PROSITE-ProRule" id="PRU00104"/>
    </source>
</evidence>
<dbReference type="InterPro" id="IPR008913">
    <property type="entry name" value="Znf_CHY"/>
</dbReference>
<dbReference type="GO" id="GO:0061630">
    <property type="term" value="F:ubiquitin protein ligase activity"/>
    <property type="evidence" value="ECO:0007669"/>
    <property type="project" value="TreeGrafter"/>
</dbReference>
<feature type="domain" description="CHY-type" evidence="9">
    <location>
        <begin position="277"/>
        <end position="353"/>
    </location>
</feature>
<dbReference type="Pfam" id="PF05495">
    <property type="entry name" value="zf-CHY"/>
    <property type="match status" value="1"/>
</dbReference>
<evidence type="ECO:0000256" key="5">
    <source>
        <dbReference type="PROSITE-ProRule" id="PRU00601"/>
    </source>
</evidence>
<dbReference type="PANTHER" id="PTHR21319">
    <property type="entry name" value="RING FINGER AND CHY ZINC FINGER DOMAIN-CONTAINING PROTEIN 1"/>
    <property type="match status" value="1"/>
</dbReference>
<dbReference type="Pfam" id="PF13639">
    <property type="entry name" value="zf-RING_2"/>
    <property type="match status" value="1"/>
</dbReference>
<organism evidence="11">
    <name type="scientific">Proboscia inermis</name>
    <dbReference type="NCBI Taxonomy" id="420281"/>
    <lineage>
        <taxon>Eukaryota</taxon>
        <taxon>Sar</taxon>
        <taxon>Stramenopiles</taxon>
        <taxon>Ochrophyta</taxon>
        <taxon>Bacillariophyta</taxon>
        <taxon>Coscinodiscophyceae</taxon>
        <taxon>Rhizosoleniophycidae</taxon>
        <taxon>Rhizosoleniales</taxon>
        <taxon>Rhizosoleniaceae</taxon>
        <taxon>Proboscia</taxon>
    </lineage>
</organism>
<feature type="active site" description="Glycyl thioester intermediate" evidence="4">
    <location>
        <position position="220"/>
    </location>
</feature>
<evidence type="ECO:0000259" key="10">
    <source>
        <dbReference type="PROSITE" id="PS51270"/>
    </source>
</evidence>
<dbReference type="PROSITE" id="PS50089">
    <property type="entry name" value="ZF_RING_2"/>
    <property type="match status" value="1"/>
</dbReference>
<dbReference type="PROSITE" id="PS51266">
    <property type="entry name" value="ZF_CHY"/>
    <property type="match status" value="1"/>
</dbReference>
<dbReference type="AlphaFoldDB" id="A0A7S0GAB6"/>
<dbReference type="GO" id="GO:0006511">
    <property type="term" value="P:ubiquitin-dependent protein catabolic process"/>
    <property type="evidence" value="ECO:0007669"/>
    <property type="project" value="TreeGrafter"/>
</dbReference>
<feature type="domain" description="HECT" evidence="8">
    <location>
        <begin position="131"/>
        <end position="252"/>
    </location>
</feature>
<dbReference type="SUPFAM" id="SSF57850">
    <property type="entry name" value="RING/U-box"/>
    <property type="match status" value="1"/>
</dbReference>
<feature type="domain" description="RING-type" evidence="7">
    <location>
        <begin position="421"/>
        <end position="464"/>
    </location>
</feature>
<dbReference type="FunFam" id="3.30.40.10:FF:000208">
    <property type="entry name" value="Zinc finger protein-related isoform 1"/>
    <property type="match status" value="1"/>
</dbReference>
<dbReference type="GO" id="GO:0016567">
    <property type="term" value="P:protein ubiquitination"/>
    <property type="evidence" value="ECO:0007669"/>
    <property type="project" value="TreeGrafter"/>
</dbReference>
<evidence type="ECO:0000256" key="2">
    <source>
        <dbReference type="ARBA" id="ARBA00022771"/>
    </source>
</evidence>
<dbReference type="SUPFAM" id="SSF161219">
    <property type="entry name" value="CHY zinc finger-like"/>
    <property type="match status" value="1"/>
</dbReference>
<dbReference type="GO" id="GO:0005634">
    <property type="term" value="C:nucleus"/>
    <property type="evidence" value="ECO:0007669"/>
    <property type="project" value="TreeGrafter"/>
</dbReference>
<name>A0A7S0GAB6_9STRA</name>
<evidence type="ECO:0000259" key="8">
    <source>
        <dbReference type="PROSITE" id="PS50237"/>
    </source>
</evidence>
<dbReference type="PROSITE" id="PS51270">
    <property type="entry name" value="ZF_CTCHY"/>
    <property type="match status" value="1"/>
</dbReference>
<dbReference type="InterPro" id="IPR001841">
    <property type="entry name" value="Znf_RING"/>
</dbReference>
<dbReference type="InterPro" id="IPR037275">
    <property type="entry name" value="Znf_CTCHY_sf"/>
</dbReference>
<keyword evidence="3" id="KW-0862">Zinc</keyword>
<dbReference type="SMART" id="SM00184">
    <property type="entry name" value="RING"/>
    <property type="match status" value="1"/>
</dbReference>